<gene>
    <name evidence="9" type="ORF">PROFUN_01774</name>
</gene>
<evidence type="ECO:0000256" key="5">
    <source>
        <dbReference type="SAM" id="MobiDB-lite"/>
    </source>
</evidence>
<dbReference type="InterPro" id="IPR001433">
    <property type="entry name" value="OxRdtase_FAD/NAD-bd"/>
</dbReference>
<dbReference type="CDD" id="cd09631">
    <property type="entry name" value="DOMON_DOH"/>
    <property type="match status" value="6"/>
</dbReference>
<evidence type="ECO:0000256" key="4">
    <source>
        <dbReference type="ARBA" id="ARBA00023136"/>
    </source>
</evidence>
<feature type="domain" description="DOMON" evidence="7">
    <location>
        <begin position="94"/>
        <end position="216"/>
    </location>
</feature>
<feature type="domain" description="DOMON" evidence="7">
    <location>
        <begin position="490"/>
        <end position="604"/>
    </location>
</feature>
<dbReference type="GO" id="GO:0030667">
    <property type="term" value="C:secretory granule membrane"/>
    <property type="evidence" value="ECO:0007669"/>
    <property type="project" value="TreeGrafter"/>
</dbReference>
<dbReference type="GO" id="GO:0006589">
    <property type="term" value="P:octopamine biosynthetic process"/>
    <property type="evidence" value="ECO:0007669"/>
    <property type="project" value="TreeGrafter"/>
</dbReference>
<evidence type="ECO:0000256" key="1">
    <source>
        <dbReference type="ARBA" id="ARBA00004141"/>
    </source>
</evidence>
<name>A0A2P6MWI3_9EUKA</name>
<feature type="transmembrane region" description="Helical" evidence="6">
    <location>
        <begin position="1256"/>
        <end position="1277"/>
    </location>
</feature>
<dbReference type="Gene3D" id="3.40.50.80">
    <property type="entry name" value="Nucleotide-binding domain of ferredoxin-NADP reductase (FNR) module"/>
    <property type="match status" value="1"/>
</dbReference>
<feature type="compositionally biased region" description="Low complexity" evidence="5">
    <location>
        <begin position="642"/>
        <end position="659"/>
    </location>
</feature>
<dbReference type="Pfam" id="PF03351">
    <property type="entry name" value="DOMON"/>
    <property type="match status" value="6"/>
</dbReference>
<feature type="compositionally biased region" description="Polar residues" evidence="5">
    <location>
        <begin position="410"/>
        <end position="435"/>
    </location>
</feature>
<accession>A0A2P6MWI3</accession>
<feature type="transmembrane region" description="Helical" evidence="6">
    <location>
        <begin position="1362"/>
        <end position="1383"/>
    </location>
</feature>
<dbReference type="EMBL" id="MDYQ01000353">
    <property type="protein sequence ID" value="PRP76058.1"/>
    <property type="molecule type" value="Genomic_DNA"/>
</dbReference>
<feature type="domain" description="FAD-binding FR-type" evidence="8">
    <location>
        <begin position="1416"/>
        <end position="1539"/>
    </location>
</feature>
<dbReference type="PANTHER" id="PTHR10157:SF23">
    <property type="entry name" value="MOXD1 HOMOLOG 1"/>
    <property type="match status" value="1"/>
</dbReference>
<dbReference type="CDD" id="cd06186">
    <property type="entry name" value="NOX_Duox_like_FAD_NADP"/>
    <property type="match status" value="1"/>
</dbReference>
<keyword evidence="3 6" id="KW-1133">Transmembrane helix</keyword>
<proteinExistence type="predicted"/>
<dbReference type="PRINTS" id="PR00410">
    <property type="entry name" value="PHEHYDRXLASE"/>
</dbReference>
<evidence type="ECO:0000256" key="6">
    <source>
        <dbReference type="SAM" id="Phobius"/>
    </source>
</evidence>
<dbReference type="SMART" id="SM00664">
    <property type="entry name" value="DoH"/>
    <property type="match status" value="6"/>
</dbReference>
<dbReference type="PROSITE" id="PS51384">
    <property type="entry name" value="FAD_FR"/>
    <property type="match status" value="1"/>
</dbReference>
<evidence type="ECO:0000259" key="8">
    <source>
        <dbReference type="PROSITE" id="PS51384"/>
    </source>
</evidence>
<dbReference type="Pfam" id="PF00175">
    <property type="entry name" value="NAD_binding_1"/>
    <property type="match status" value="1"/>
</dbReference>
<feature type="transmembrane region" description="Helical" evidence="6">
    <location>
        <begin position="1325"/>
        <end position="1342"/>
    </location>
</feature>
<feature type="transmembrane region" description="Helical" evidence="6">
    <location>
        <begin position="1289"/>
        <end position="1313"/>
    </location>
</feature>
<dbReference type="InParanoid" id="A0A2P6MWI3"/>
<evidence type="ECO:0000259" key="7">
    <source>
        <dbReference type="PROSITE" id="PS50836"/>
    </source>
</evidence>
<evidence type="ECO:0000313" key="10">
    <source>
        <dbReference type="Proteomes" id="UP000241769"/>
    </source>
</evidence>
<dbReference type="InterPro" id="IPR013112">
    <property type="entry name" value="FAD-bd_8"/>
</dbReference>
<protein>
    <submittedName>
        <fullName evidence="9">Ferric reductase-like transmembrane protein</fullName>
    </submittedName>
</protein>
<dbReference type="Gene3D" id="2.60.40.1210">
    <property type="entry name" value="Cellobiose dehydrogenase, cytochrome domain"/>
    <property type="match status" value="4"/>
</dbReference>
<dbReference type="InterPro" id="IPR039261">
    <property type="entry name" value="FNR_nucleotide-bd"/>
</dbReference>
<dbReference type="InterPro" id="IPR017927">
    <property type="entry name" value="FAD-bd_FR_type"/>
</dbReference>
<feature type="transmembrane region" description="Helical" evidence="6">
    <location>
        <begin position="1137"/>
        <end position="1164"/>
    </location>
</feature>
<dbReference type="SFLD" id="SFLDG01168">
    <property type="entry name" value="Ferric_reductase_subgroup_(FRE"/>
    <property type="match status" value="1"/>
</dbReference>
<feature type="region of interest" description="Disordered" evidence="5">
    <location>
        <begin position="395"/>
        <end position="473"/>
    </location>
</feature>
<dbReference type="GO" id="GO:0004500">
    <property type="term" value="F:dopamine beta-monooxygenase activity"/>
    <property type="evidence" value="ECO:0007669"/>
    <property type="project" value="InterPro"/>
</dbReference>
<dbReference type="Pfam" id="PF01794">
    <property type="entry name" value="Ferric_reduct"/>
    <property type="match status" value="1"/>
</dbReference>
<dbReference type="SFLD" id="SFLDS00052">
    <property type="entry name" value="Ferric_Reductase_Domain"/>
    <property type="match status" value="1"/>
</dbReference>
<comment type="caution">
    <text evidence="9">The sequence shown here is derived from an EMBL/GenBank/DDBJ whole genome shotgun (WGS) entry which is preliminary data.</text>
</comment>
<dbReference type="SUPFAM" id="SSF52343">
    <property type="entry name" value="Ferredoxin reductase-like, C-terminal NADP-linked domain"/>
    <property type="match status" value="1"/>
</dbReference>
<dbReference type="SUPFAM" id="SSF63380">
    <property type="entry name" value="Riboflavin synthase domain-like"/>
    <property type="match status" value="1"/>
</dbReference>
<dbReference type="InterPro" id="IPR000945">
    <property type="entry name" value="DBH-like"/>
</dbReference>
<organism evidence="9 10">
    <name type="scientific">Planoprotostelium fungivorum</name>
    <dbReference type="NCBI Taxonomy" id="1890364"/>
    <lineage>
        <taxon>Eukaryota</taxon>
        <taxon>Amoebozoa</taxon>
        <taxon>Evosea</taxon>
        <taxon>Variosea</taxon>
        <taxon>Cavosteliida</taxon>
        <taxon>Cavosteliaceae</taxon>
        <taxon>Planoprotostelium</taxon>
    </lineage>
</organism>
<dbReference type="GO" id="GO:0005507">
    <property type="term" value="F:copper ion binding"/>
    <property type="evidence" value="ECO:0007669"/>
    <property type="project" value="TreeGrafter"/>
</dbReference>
<feature type="domain" description="DOMON" evidence="7">
    <location>
        <begin position="276"/>
        <end position="390"/>
    </location>
</feature>
<feature type="region of interest" description="Disordered" evidence="5">
    <location>
        <begin position="634"/>
        <end position="659"/>
    </location>
</feature>
<feature type="domain" description="DOMON" evidence="7">
    <location>
        <begin position="979"/>
        <end position="1096"/>
    </location>
</feature>
<dbReference type="STRING" id="1890364.A0A2P6MWI3"/>
<dbReference type="Gene3D" id="2.40.30.10">
    <property type="entry name" value="Translation factors"/>
    <property type="match status" value="1"/>
</dbReference>
<comment type="subcellular location">
    <subcellularLocation>
        <location evidence="1">Membrane</location>
        <topology evidence="1">Multi-pass membrane protein</topology>
    </subcellularLocation>
</comment>
<dbReference type="Pfam" id="PF08022">
    <property type="entry name" value="FAD_binding_8"/>
    <property type="match status" value="1"/>
</dbReference>
<feature type="region of interest" description="Disordered" evidence="5">
    <location>
        <begin position="247"/>
        <end position="272"/>
    </location>
</feature>
<dbReference type="InterPro" id="IPR045266">
    <property type="entry name" value="DOH_DOMON"/>
</dbReference>
<dbReference type="InterPro" id="IPR005018">
    <property type="entry name" value="DOMON_domain"/>
</dbReference>
<dbReference type="SUPFAM" id="SSF49344">
    <property type="entry name" value="CBD9-like"/>
    <property type="match status" value="5"/>
</dbReference>
<dbReference type="Proteomes" id="UP000241769">
    <property type="component" value="Unassembled WGS sequence"/>
</dbReference>
<keyword evidence="4 6" id="KW-0472">Membrane</keyword>
<evidence type="ECO:0000256" key="3">
    <source>
        <dbReference type="ARBA" id="ARBA00022989"/>
    </source>
</evidence>
<dbReference type="GO" id="GO:0042420">
    <property type="term" value="P:dopamine catabolic process"/>
    <property type="evidence" value="ECO:0007669"/>
    <property type="project" value="TreeGrafter"/>
</dbReference>
<dbReference type="OrthoDB" id="167398at2759"/>
<dbReference type="InterPro" id="IPR013130">
    <property type="entry name" value="Fe3_Rdtase_TM_dom"/>
</dbReference>
<keyword evidence="2 6" id="KW-0812">Transmembrane</keyword>
<dbReference type="PROSITE" id="PS50836">
    <property type="entry name" value="DOMON"/>
    <property type="match status" value="6"/>
</dbReference>
<dbReference type="PANTHER" id="PTHR10157">
    <property type="entry name" value="DOPAMINE BETA HYDROXYLASE RELATED"/>
    <property type="match status" value="1"/>
</dbReference>
<reference evidence="9 10" key="1">
    <citation type="journal article" date="2018" name="Genome Biol. Evol.">
        <title>Multiple Roots of Fruiting Body Formation in Amoebozoa.</title>
        <authorList>
            <person name="Hillmann F."/>
            <person name="Forbes G."/>
            <person name="Novohradska S."/>
            <person name="Ferling I."/>
            <person name="Riege K."/>
            <person name="Groth M."/>
            <person name="Westermann M."/>
            <person name="Marz M."/>
            <person name="Spaller T."/>
            <person name="Winckler T."/>
            <person name="Schaap P."/>
            <person name="Glockner G."/>
        </authorList>
    </citation>
    <scope>NUCLEOTIDE SEQUENCE [LARGE SCALE GENOMIC DNA]</scope>
    <source>
        <strain evidence="9 10">Jena</strain>
    </source>
</reference>
<feature type="compositionally biased region" description="Low complexity" evidence="5">
    <location>
        <begin position="436"/>
        <end position="465"/>
    </location>
</feature>
<feature type="transmembrane region" description="Helical" evidence="6">
    <location>
        <begin position="1413"/>
        <end position="1430"/>
    </location>
</feature>
<evidence type="ECO:0000313" key="9">
    <source>
        <dbReference type="EMBL" id="PRP76058.1"/>
    </source>
</evidence>
<dbReference type="GO" id="GO:0005615">
    <property type="term" value="C:extracellular space"/>
    <property type="evidence" value="ECO:0007669"/>
    <property type="project" value="TreeGrafter"/>
</dbReference>
<evidence type="ECO:0000256" key="2">
    <source>
        <dbReference type="ARBA" id="ARBA00022692"/>
    </source>
</evidence>
<dbReference type="InterPro" id="IPR017938">
    <property type="entry name" value="Riboflavin_synthase-like_b-brl"/>
</dbReference>
<feature type="region of interest" description="Disordered" evidence="5">
    <location>
        <begin position="1179"/>
        <end position="1201"/>
    </location>
</feature>
<feature type="transmembrane region" description="Helical" evidence="6">
    <location>
        <begin position="1545"/>
        <end position="1562"/>
    </location>
</feature>
<feature type="compositionally biased region" description="Low complexity" evidence="5">
    <location>
        <begin position="1185"/>
        <end position="1195"/>
    </location>
</feature>
<feature type="domain" description="DOMON" evidence="7">
    <location>
        <begin position="817"/>
        <end position="944"/>
    </location>
</feature>
<feature type="domain" description="DOMON" evidence="7">
    <location>
        <begin position="666"/>
        <end position="780"/>
    </location>
</feature>
<sequence length="1699" mass="186449">MCTRVSDGAVSQEDSLKMSPSAQCPTKRFRKLPSQACRGFCCGEHSFLRRANMHRFSSGLLLLALLAGALCNNWIEDAIPLDQQVHTYTPMYSSGWGLQWTYNNTHIRFTLSLSKPPPGQYVAIGFNADSGMMQGADLIFAYIDNAGRPILLDQYGVGEMAPITDTDGGGKNDLVLISGSNSTGDMIFSFWRKWDTKDSRDAVITPNPINVLWAWGPLTGGNKRFGFHTYYNSDLVQLVNYTAPPTTSTFKPTTSTLKPTTSPAPTTSPSGGFTSGPFSLSWSVSSDVINFTMSSTTGGWVGMGLNSKGQMQGADMMVGWINADNSVTLLDQSSTGHSPPATDAQNDLKLISSSNAGGKTVITFSRKLNTGDSSDRAITSEPVYIVWGVGPQPAAGSQSYSRHTARNSEQHTLYTAPTTSTSKPTIVATKTSAPVTGSSSAPKTTSTTSTPKTTSTTSVLKTTTTNVPKPTISNAPVPTTNWLSGGFTSGPFSLSWSVSGDVINFTMSSSTGGWVGMGLNSQGAMAGADMMVGWINADNSVTLLDQSSTGHSPPATDAHNDLKLISSSNAGGKTVITFSRKLNTGDSSDRAITSEPVYIVWGVGPQPAAGSQSYSRHTARNSEQHNLLIAPTTAAPQPTSEAPVPTTSVAPPAPTTTPVSNGFSEQEFNVNWAVTDDHVTFTMSCPAQNWVGMGLNNKGQMQGADMMVGWINTNGSVTLLDQSSTGETLPTDDASYDLRDVSSSVTDGKTVITFTRKLNTGDSNDYIITEDSLYFLYACGPQPDGQNLTYSYHNHRGSKVVSLYKPVEPTKNVFTKEGYTLEWYIQSDQLHATMSATTDGWVGLGLSSSDTLSAADFIVGWVDDDGVGHVVDQYSVGTDQPINDVDLTSSSKRAGIRGTNDVFLTNSARSGSVTSISFRRNLVTNDPFDAPLSNNSLHIIYASGAGSTGDFSRRSQYGSEEMNLVNYVPPSTSNGFSENGFSIIWSITGDTIHFDMSATTTGWVGIGLNSQNMMQGADMMVGWVDNGNVVLLDQYATGRSLPQNDADNGGANDLTLTGNSSLPNRVSISFSRKLVTQDQHDWKITTDSLYVLYAYGSKFGPGQSYQFHDVWGSKYVNLMSNTVKPTPSSWIRYPGDALAIIVCGSLLLWGLLRLIWFAATFFVFRKTALEDDRRSLLEDSDYDDPSGSSGGESSSINDYRKEKGPIYNGLSDEDTRQPSAPAKRLPPRTYRPIWTGMPFLNRIYGLFISRIPFTHVAVRQLVLILFYFVLNYLVLYFQKGQWTAKDVGSLVAANAFLAVLPATRNSVLVFLTGLPFERTILFHRWVGRTLVALIAAHFIMVLKFWKDLEKDWKQEIFRDNTTLFGFIAGITSIVLLLTSLPIVRRKTWETFFFTHFLFLVFFVFSYLHTKDYFLPYVISSAVIYAIDRFIRTMTGSIPVDTITFRVKNPGGVVQVRFPKPAITRWLHMYRPGQYVFVNFPKVNPFMWHPFSLCSGPDERTGEINIRALGGFTNKVAKHAQENSQTLIRVDGPYGNMNVHTRRHPIVVMVAGGIGITPVFGILRDAYRTGHLSKSQADTIPRHCIREVHLVWTIQSMDQYSWFEEEFEELLAAARHPFQPRLHLHLHVTRDNATLMSQRFKRGRPSFDALFEQLENDHPREAKTVFVCGPKPMVADVWDKVASRCLHGHPYDFHKETFEL</sequence>
<dbReference type="GO" id="GO:0042421">
    <property type="term" value="P:norepinephrine biosynthetic process"/>
    <property type="evidence" value="ECO:0007669"/>
    <property type="project" value="TreeGrafter"/>
</dbReference>
<keyword evidence="10" id="KW-1185">Reference proteome</keyword>
<feature type="transmembrane region" description="Helical" evidence="6">
    <location>
        <begin position="1390"/>
        <end position="1407"/>
    </location>
</feature>